<feature type="signal peptide" evidence="1">
    <location>
        <begin position="1"/>
        <end position="22"/>
    </location>
</feature>
<evidence type="ECO:0000313" key="3">
    <source>
        <dbReference type="Proteomes" id="UP000199308"/>
    </source>
</evidence>
<dbReference type="Proteomes" id="UP000199308">
    <property type="component" value="Unassembled WGS sequence"/>
</dbReference>
<dbReference type="STRING" id="349064.SAMN05660429_00265"/>
<keyword evidence="3" id="KW-1185">Reference proteome</keyword>
<dbReference type="AlphaFoldDB" id="A0A1H9YMR8"/>
<keyword evidence="1" id="KW-0732">Signal</keyword>
<reference evidence="2 3" key="1">
    <citation type="submission" date="2016-10" db="EMBL/GenBank/DDBJ databases">
        <authorList>
            <person name="de Groot N.N."/>
        </authorList>
    </citation>
    <scope>NUCLEOTIDE SEQUENCE [LARGE SCALE GENOMIC DNA]</scope>
    <source>
        <strain evidence="2 3">DSM 19706</strain>
    </source>
</reference>
<evidence type="ECO:0000313" key="2">
    <source>
        <dbReference type="EMBL" id="SES69797.1"/>
    </source>
</evidence>
<evidence type="ECO:0008006" key="4">
    <source>
        <dbReference type="Google" id="ProtNLM"/>
    </source>
</evidence>
<proteinExistence type="predicted"/>
<sequence>MRNLVVLIVSVLLFACASPSGVAQWQGKPLNQVVAQYGVPHGFHKMDDGSRFAEYYYDTKTQQLDPVNGQCTITLLVNKQGIIEATHKSKDCEQQIAAH</sequence>
<evidence type="ECO:0000256" key="1">
    <source>
        <dbReference type="SAM" id="SignalP"/>
    </source>
</evidence>
<gene>
    <name evidence="2" type="ORF">SAMN05660429_00265</name>
</gene>
<dbReference type="RefSeq" id="WP_093327013.1">
    <property type="nucleotide sequence ID" value="NZ_AP027363.1"/>
</dbReference>
<name>A0A1H9YMR8_THASX</name>
<feature type="chain" id="PRO_5011486427" description="SmpA / OmlA family protein" evidence="1">
    <location>
        <begin position="23"/>
        <end position="99"/>
    </location>
</feature>
<protein>
    <recommendedName>
        <fullName evidence="4">SmpA / OmlA family protein</fullName>
    </recommendedName>
</protein>
<organism evidence="2 3">
    <name type="scientific">Thalassotalea agarivorans</name>
    <name type="common">Thalassomonas agarivorans</name>
    <dbReference type="NCBI Taxonomy" id="349064"/>
    <lineage>
        <taxon>Bacteria</taxon>
        <taxon>Pseudomonadati</taxon>
        <taxon>Pseudomonadota</taxon>
        <taxon>Gammaproteobacteria</taxon>
        <taxon>Alteromonadales</taxon>
        <taxon>Colwelliaceae</taxon>
        <taxon>Thalassotalea</taxon>
    </lineage>
</organism>
<dbReference type="EMBL" id="FOHK01000001">
    <property type="protein sequence ID" value="SES69797.1"/>
    <property type="molecule type" value="Genomic_DNA"/>
</dbReference>
<accession>A0A1H9YMR8</accession>
<dbReference type="PROSITE" id="PS51257">
    <property type="entry name" value="PROKAR_LIPOPROTEIN"/>
    <property type="match status" value="1"/>
</dbReference>